<dbReference type="Pfam" id="PF13306">
    <property type="entry name" value="LRR_5"/>
    <property type="match status" value="1"/>
</dbReference>
<protein>
    <submittedName>
        <fullName evidence="2">Uncharacterized protein</fullName>
    </submittedName>
</protein>
<reference evidence="3" key="1">
    <citation type="journal article" date="2023" name="Commun. Biol.">
        <title>Genome analysis of Parmales, the sister group of diatoms, reveals the evolutionary specialization of diatoms from phago-mixotrophs to photoautotrophs.</title>
        <authorList>
            <person name="Ban H."/>
            <person name="Sato S."/>
            <person name="Yoshikawa S."/>
            <person name="Yamada K."/>
            <person name="Nakamura Y."/>
            <person name="Ichinomiya M."/>
            <person name="Sato N."/>
            <person name="Blanc-Mathieu R."/>
            <person name="Endo H."/>
            <person name="Kuwata A."/>
            <person name="Ogata H."/>
        </authorList>
    </citation>
    <scope>NUCLEOTIDE SEQUENCE [LARGE SCALE GENOMIC DNA]</scope>
    <source>
        <strain evidence="3">NIES 3699</strain>
    </source>
</reference>
<accession>A0A9W7F9N8</accession>
<keyword evidence="3" id="KW-1185">Reference proteome</keyword>
<dbReference type="Gene3D" id="3.80.10.10">
    <property type="entry name" value="Ribonuclease Inhibitor"/>
    <property type="match status" value="1"/>
</dbReference>
<sequence length="285" mass="31460">MSKRTSAFEIIATLDPNNLEGGDDEEEVFEGSELDSTADETPATGGDDFMATDDFRRLLVEFVMVDTLLSMRWLDRKWHKVVEKKLTEFENEPCGEIIVHGGNDISVSEAKSAARKERMKQVTKVVFLLNITKVGNSACAYASNLVVVDIPEGITSIGGGSFAGCSSLKEMKFPKSLTKIGVESFWSCSSLEQVDLLHTNVEKLGQQAFRDCRSLREMKVPDSLQMCGYNVFHKCSKLVPSTIDVDDKINEADVTYEVVAYLRSVGHSCVPSSSDDSDPFDEEGI</sequence>
<dbReference type="PANTHER" id="PTHR45661:SF3">
    <property type="entry name" value="IG-LIKE DOMAIN-CONTAINING PROTEIN"/>
    <property type="match status" value="1"/>
</dbReference>
<evidence type="ECO:0000313" key="3">
    <source>
        <dbReference type="Proteomes" id="UP001165160"/>
    </source>
</evidence>
<dbReference type="InterPro" id="IPR053139">
    <property type="entry name" value="Surface_bspA-like"/>
</dbReference>
<dbReference type="AlphaFoldDB" id="A0A9W7F9N8"/>
<name>A0A9W7F9N8_9STRA</name>
<dbReference type="PANTHER" id="PTHR45661">
    <property type="entry name" value="SURFACE ANTIGEN"/>
    <property type="match status" value="1"/>
</dbReference>
<proteinExistence type="predicted"/>
<dbReference type="InterPro" id="IPR032675">
    <property type="entry name" value="LRR_dom_sf"/>
</dbReference>
<organism evidence="2 3">
    <name type="scientific">Triparma verrucosa</name>
    <dbReference type="NCBI Taxonomy" id="1606542"/>
    <lineage>
        <taxon>Eukaryota</taxon>
        <taxon>Sar</taxon>
        <taxon>Stramenopiles</taxon>
        <taxon>Ochrophyta</taxon>
        <taxon>Bolidophyceae</taxon>
        <taxon>Parmales</taxon>
        <taxon>Triparmaceae</taxon>
        <taxon>Triparma</taxon>
    </lineage>
</organism>
<gene>
    <name evidence="2" type="ORF">TrVE_jg11332</name>
</gene>
<dbReference type="SUPFAM" id="SSF52058">
    <property type="entry name" value="L domain-like"/>
    <property type="match status" value="1"/>
</dbReference>
<feature type="region of interest" description="Disordered" evidence="1">
    <location>
        <begin position="16"/>
        <end position="46"/>
    </location>
</feature>
<dbReference type="InterPro" id="IPR026906">
    <property type="entry name" value="LRR_5"/>
</dbReference>
<dbReference type="Proteomes" id="UP001165160">
    <property type="component" value="Unassembled WGS sequence"/>
</dbReference>
<comment type="caution">
    <text evidence="2">The sequence shown here is derived from an EMBL/GenBank/DDBJ whole genome shotgun (WGS) entry which is preliminary data.</text>
</comment>
<evidence type="ECO:0000313" key="2">
    <source>
        <dbReference type="EMBL" id="GMI08605.1"/>
    </source>
</evidence>
<evidence type="ECO:0000256" key="1">
    <source>
        <dbReference type="SAM" id="MobiDB-lite"/>
    </source>
</evidence>
<feature type="compositionally biased region" description="Acidic residues" evidence="1">
    <location>
        <begin position="21"/>
        <end position="38"/>
    </location>
</feature>
<dbReference type="EMBL" id="BRXX01000384">
    <property type="protein sequence ID" value="GMI08605.1"/>
    <property type="molecule type" value="Genomic_DNA"/>
</dbReference>